<dbReference type="Gene3D" id="2.60.120.330">
    <property type="entry name" value="B-lactam Antibiotic, Isopenicillin N Synthase, Chain"/>
    <property type="match status" value="2"/>
</dbReference>
<keyword evidence="2" id="KW-1185">Reference proteome</keyword>
<protein>
    <submittedName>
        <fullName evidence="1">Uncharacterized protein</fullName>
    </submittedName>
</protein>
<dbReference type="InterPro" id="IPR027443">
    <property type="entry name" value="IPNS-like_sf"/>
</dbReference>
<evidence type="ECO:0000313" key="1">
    <source>
        <dbReference type="EMBL" id="KAF7153674.1"/>
    </source>
</evidence>
<sequence>MAKLISSRCSIQSVVPESYILPPEQRPGYSVAPPCKTIPIIDLHGDRIEVIQEIIEASQEYGFFQITETMAKLISSRSSIQPVVQESYILPPEQRPGNSVAPPCKTIPVIDLHGDRSDVIQEIIKASHEYGFFQPTDPVDHITGKERVTLEVNDKRGPLIATMRLVPLLVDSAMNTNEDLVIHAF</sequence>
<dbReference type="SUPFAM" id="SSF51197">
    <property type="entry name" value="Clavaminate synthase-like"/>
    <property type="match status" value="2"/>
</dbReference>
<dbReference type="Proteomes" id="UP000626092">
    <property type="component" value="Unassembled WGS sequence"/>
</dbReference>
<organism evidence="1 2">
    <name type="scientific">Rhododendron simsii</name>
    <name type="common">Sims's rhododendron</name>
    <dbReference type="NCBI Taxonomy" id="118357"/>
    <lineage>
        <taxon>Eukaryota</taxon>
        <taxon>Viridiplantae</taxon>
        <taxon>Streptophyta</taxon>
        <taxon>Embryophyta</taxon>
        <taxon>Tracheophyta</taxon>
        <taxon>Spermatophyta</taxon>
        <taxon>Magnoliopsida</taxon>
        <taxon>eudicotyledons</taxon>
        <taxon>Gunneridae</taxon>
        <taxon>Pentapetalae</taxon>
        <taxon>asterids</taxon>
        <taxon>Ericales</taxon>
        <taxon>Ericaceae</taxon>
        <taxon>Ericoideae</taxon>
        <taxon>Rhodoreae</taxon>
        <taxon>Rhododendron</taxon>
    </lineage>
</organism>
<reference evidence="1" key="1">
    <citation type="submission" date="2019-11" db="EMBL/GenBank/DDBJ databases">
        <authorList>
            <person name="Liu Y."/>
            <person name="Hou J."/>
            <person name="Li T.-Q."/>
            <person name="Guan C.-H."/>
            <person name="Wu X."/>
            <person name="Wu H.-Z."/>
            <person name="Ling F."/>
            <person name="Zhang R."/>
            <person name="Shi X.-G."/>
            <person name="Ren J.-P."/>
            <person name="Chen E.-F."/>
            <person name="Sun J.-M."/>
        </authorList>
    </citation>
    <scope>NUCLEOTIDE SEQUENCE</scope>
    <source>
        <strain evidence="1">Adult_tree_wgs_1</strain>
        <tissue evidence="1">Leaves</tissue>
    </source>
</reference>
<evidence type="ECO:0000313" key="2">
    <source>
        <dbReference type="Proteomes" id="UP000626092"/>
    </source>
</evidence>
<dbReference type="AlphaFoldDB" id="A0A834LZ76"/>
<accession>A0A834LZ76</accession>
<name>A0A834LZ76_RHOSS</name>
<gene>
    <name evidence="1" type="ORF">RHSIM_Rhsim01G0265400</name>
</gene>
<proteinExistence type="predicted"/>
<dbReference type="EMBL" id="WJXA01000001">
    <property type="protein sequence ID" value="KAF7153674.1"/>
    <property type="molecule type" value="Genomic_DNA"/>
</dbReference>
<comment type="caution">
    <text evidence="1">The sequence shown here is derived from an EMBL/GenBank/DDBJ whole genome shotgun (WGS) entry which is preliminary data.</text>
</comment>
<dbReference type="OrthoDB" id="406156at2759"/>